<dbReference type="PANTHER" id="PTHR46797">
    <property type="entry name" value="HTH-TYPE TRANSCRIPTIONAL REGULATOR"/>
    <property type="match status" value="1"/>
</dbReference>
<accession>A0A318IVA8</accession>
<dbReference type="PANTHER" id="PTHR46797:SF1">
    <property type="entry name" value="METHYLPHOSPHONATE SYNTHASE"/>
    <property type="match status" value="1"/>
</dbReference>
<evidence type="ECO:0000313" key="4">
    <source>
        <dbReference type="EMBL" id="PXX38550.1"/>
    </source>
</evidence>
<dbReference type="InterPro" id="IPR001387">
    <property type="entry name" value="Cro/C1-type_HTH"/>
</dbReference>
<dbReference type="Gene3D" id="1.10.260.40">
    <property type="entry name" value="lambda repressor-like DNA-binding domains"/>
    <property type="match status" value="1"/>
</dbReference>
<dbReference type="CDD" id="cd00093">
    <property type="entry name" value="HTH_XRE"/>
    <property type="match status" value="1"/>
</dbReference>
<dbReference type="SUPFAM" id="SSF47413">
    <property type="entry name" value="lambda repressor-like DNA-binding domains"/>
    <property type="match status" value="1"/>
</dbReference>
<dbReference type="GO" id="GO:0003677">
    <property type="term" value="F:DNA binding"/>
    <property type="evidence" value="ECO:0007669"/>
    <property type="project" value="UniProtKB-KW"/>
</dbReference>
<gene>
    <name evidence="4" type="ORF">DFR42_11262</name>
</gene>
<dbReference type="RefSeq" id="WP_110257704.1">
    <property type="nucleotide sequence ID" value="NZ_QJKB01000012.1"/>
</dbReference>
<dbReference type="AlphaFoldDB" id="A0A318IVA8"/>
<reference evidence="4 5" key="1">
    <citation type="submission" date="2018-05" db="EMBL/GenBank/DDBJ databases">
        <title>Genomic Encyclopedia of Type Strains, Phase IV (KMG-IV): sequencing the most valuable type-strain genomes for metagenomic binning, comparative biology and taxonomic classification.</title>
        <authorList>
            <person name="Goeker M."/>
        </authorList>
    </citation>
    <scope>NUCLEOTIDE SEQUENCE [LARGE SCALE GENOMIC DNA]</scope>
    <source>
        <strain evidence="4 5">DSM 19792</strain>
    </source>
</reference>
<keyword evidence="2" id="KW-0812">Transmembrane</keyword>
<dbReference type="Pfam" id="PF12844">
    <property type="entry name" value="HTH_19"/>
    <property type="match status" value="1"/>
</dbReference>
<dbReference type="Proteomes" id="UP000247792">
    <property type="component" value="Unassembled WGS sequence"/>
</dbReference>
<keyword evidence="1" id="KW-0238">DNA-binding</keyword>
<comment type="caution">
    <text evidence="4">The sequence shown here is derived from an EMBL/GenBank/DDBJ whole genome shotgun (WGS) entry which is preliminary data.</text>
</comment>
<evidence type="ECO:0000256" key="1">
    <source>
        <dbReference type="ARBA" id="ARBA00023125"/>
    </source>
</evidence>
<sequence length="248" mass="28371">MNFGDKLKQIRTGKNWTQPQMAEVLQIEQSYLSKLENDKCLPSAEMFQSILQKLSISSAEFLADLDKSLLQSELKLIPEVATYLSQSRQSRISIIKTYLFVSALICLLGISAIFAAKREIFFSNYVYSYVSSGVILDGEPENVFQNYRQLSQMKLAAGILDLTQMNKEVYEFESKRIRPEIMETDRDLGNAFTRKTDKGYRNFVLNDTRARVSAVSSNRYLEFLGAMLLACGLLGFVIEWRLRKLHLA</sequence>
<dbReference type="SMART" id="SM00530">
    <property type="entry name" value="HTH_XRE"/>
    <property type="match status" value="1"/>
</dbReference>
<proteinExistence type="predicted"/>
<dbReference type="EMBL" id="QJKB01000012">
    <property type="protein sequence ID" value="PXX38550.1"/>
    <property type="molecule type" value="Genomic_DNA"/>
</dbReference>
<organism evidence="4 5">
    <name type="scientific">Undibacterium pigrum</name>
    <dbReference type="NCBI Taxonomy" id="401470"/>
    <lineage>
        <taxon>Bacteria</taxon>
        <taxon>Pseudomonadati</taxon>
        <taxon>Pseudomonadota</taxon>
        <taxon>Betaproteobacteria</taxon>
        <taxon>Burkholderiales</taxon>
        <taxon>Oxalobacteraceae</taxon>
        <taxon>Undibacterium</taxon>
    </lineage>
</organism>
<dbReference type="GO" id="GO:0005829">
    <property type="term" value="C:cytosol"/>
    <property type="evidence" value="ECO:0007669"/>
    <property type="project" value="TreeGrafter"/>
</dbReference>
<dbReference type="GO" id="GO:0003700">
    <property type="term" value="F:DNA-binding transcription factor activity"/>
    <property type="evidence" value="ECO:0007669"/>
    <property type="project" value="TreeGrafter"/>
</dbReference>
<feature type="transmembrane region" description="Helical" evidence="2">
    <location>
        <begin position="223"/>
        <end position="242"/>
    </location>
</feature>
<keyword evidence="2" id="KW-0472">Membrane</keyword>
<evidence type="ECO:0000313" key="5">
    <source>
        <dbReference type="Proteomes" id="UP000247792"/>
    </source>
</evidence>
<evidence type="ECO:0000259" key="3">
    <source>
        <dbReference type="PROSITE" id="PS50943"/>
    </source>
</evidence>
<keyword evidence="2" id="KW-1133">Transmembrane helix</keyword>
<name>A0A318IVA8_9BURK</name>
<dbReference type="InterPro" id="IPR010982">
    <property type="entry name" value="Lambda_DNA-bd_dom_sf"/>
</dbReference>
<protein>
    <submittedName>
        <fullName evidence="4">Transcriptional regulator with XRE-family HTH domain</fullName>
    </submittedName>
</protein>
<dbReference type="InterPro" id="IPR050807">
    <property type="entry name" value="TransReg_Diox_bact_type"/>
</dbReference>
<dbReference type="OrthoDB" id="9803379at2"/>
<feature type="transmembrane region" description="Helical" evidence="2">
    <location>
        <begin position="97"/>
        <end position="116"/>
    </location>
</feature>
<keyword evidence="5" id="KW-1185">Reference proteome</keyword>
<evidence type="ECO:0000256" key="2">
    <source>
        <dbReference type="SAM" id="Phobius"/>
    </source>
</evidence>
<dbReference type="PROSITE" id="PS50943">
    <property type="entry name" value="HTH_CROC1"/>
    <property type="match status" value="1"/>
</dbReference>
<feature type="domain" description="HTH cro/C1-type" evidence="3">
    <location>
        <begin position="7"/>
        <end position="61"/>
    </location>
</feature>